<dbReference type="PANTHER" id="PTHR47642">
    <property type="entry name" value="ATP-DEPENDENT DNA HELICASE"/>
    <property type="match status" value="1"/>
</dbReference>
<feature type="compositionally biased region" description="Basic and acidic residues" evidence="2">
    <location>
        <begin position="989"/>
        <end position="998"/>
    </location>
</feature>
<keyword evidence="1" id="KW-0233">DNA recombination</keyword>
<evidence type="ECO:0000256" key="2">
    <source>
        <dbReference type="SAM" id="MobiDB-lite"/>
    </source>
</evidence>
<sequence length="1073" mass="122273">MHNLQANPHIVAAWFHIRYNAFKETVLYPKFTIVDEWNRYEWQGRGSTHNHGIYWVEGAPESEELDLSEPLRRHFAAYWGVHVSAVNPQPGSAPQGDRPAIQLAFKDQRNTFQHLSNIVNRVQAHICNHYCMRKNKETGVIRCRFHFPQEIRDEPVLAKPEGSGYYRLLPIRNDPNLNAYNRIVSMSWLANTDVNPCTGTKTILDYIAKYMTKGEKATESYRDVMKRLLPRVNHQNPLRSAMNNLLNQLIGGRDWSAQEVCHLLLDLPLQHGSRQVVDFDCRPGDEHRTRYFFAEEREPAGDNQRSIRRGLSLLEKYKRRPGASETLTLLEFLRCYDFNRCKRRPRAPDRVINYFPIYKYSEQLEEYARMKLMLHHPFREVNMLKELDSIHFETFHDAYNHCSAVHPDHGPDAYGDHESDEEDELDELLESDDEDVPISWELLARQAPRNDDATHLEDPNRLGERDLDCLYDWNQHVGRYPRIDGNYWDQMKSMSSLMLAAHSSAHADGLEVKQRQLYDLIISNYRQSLAGDRPDQLLINFDGKAGTGKSHVIMLISRTLEDMATEAGVTKSPIYRAAPTVEWPHITSNSMQSDFQGVRFLIIDEKSMIGFRTIFWIDQRCRDIFPEKRTEPFGGLNIVLAGDFYQLPPVKMKPLYSGDAQTMDEVSGRNAYRAFAVTIELDVVKRQEGVDETAVRFKQALDRLREDKIEREDWELLTSRVQSVVPNEVPLFRDAIRIYPFKGQVETYNHDRLRDSRQPVIRIQAVNTGRGAAKASTDEAGGLSQQIELSIGCRVMLNSNLWTEAGLVNGAFSTVHDIIWAAGSDVRKEPPNAILVHFDHYSGEPFQILDGKPVVPILPAQREFQHGSVACRRLQFPLTIAYAITVHESQGMTVSQAVLDISKRDFTPGIRYVAVSRVKTLQGILFEESFDLQSLLPNIDAFGYIPLPPSLPPFSFESNLPICSSPLKPSSLRNHDSRDDAFRSSPRAVIKDGYKGHEGPSSPAASRLCRSNFDSSQSFNEQRIKAQQANSSPFHACTAFGQSSSPVVQTGDAMPTPQMESDLIGTVPFSSSV</sequence>
<dbReference type="AlphaFoldDB" id="A0A8H6PIB0"/>
<proteinExistence type="inferred from homology"/>
<keyword evidence="1" id="KW-0227">DNA damage</keyword>
<dbReference type="GO" id="GO:0005524">
    <property type="term" value="F:ATP binding"/>
    <property type="evidence" value="ECO:0007669"/>
    <property type="project" value="UniProtKB-KW"/>
</dbReference>
<keyword evidence="1" id="KW-0234">DNA repair</keyword>
<evidence type="ECO:0000313" key="6">
    <source>
        <dbReference type="EMBL" id="KAF7173830.1"/>
    </source>
</evidence>
<dbReference type="CDD" id="cd18809">
    <property type="entry name" value="SF1_C_RecD"/>
    <property type="match status" value="1"/>
</dbReference>
<evidence type="ECO:0000256" key="1">
    <source>
        <dbReference type="RuleBase" id="RU363044"/>
    </source>
</evidence>
<dbReference type="InterPro" id="IPR025476">
    <property type="entry name" value="Helitron_helicase-like"/>
</dbReference>
<reference evidence="5" key="1">
    <citation type="submission" date="2020-06" db="EMBL/GenBank/DDBJ databases">
        <title>Draft genome sequences of strains closely related to Aspergillus parafelis and Aspergillus hiratsukae.</title>
        <authorList>
            <person name="Dos Santos R.A.C."/>
            <person name="Rivero-Menendez O."/>
            <person name="Steenwyk J.L."/>
            <person name="Mead M.E."/>
            <person name="Goldman G.H."/>
            <person name="Alastruey-Izquierdo A."/>
            <person name="Rokas A."/>
        </authorList>
    </citation>
    <scope>NUCLEOTIDE SEQUENCE</scope>
    <source>
        <strain evidence="5">CNM-CM5793</strain>
        <strain evidence="6">CNM-CM6106</strain>
    </source>
</reference>
<dbReference type="Proteomes" id="UP000630445">
    <property type="component" value="Unassembled WGS sequence"/>
</dbReference>
<keyword evidence="1" id="KW-0347">Helicase</keyword>
<dbReference type="GO" id="GO:0016787">
    <property type="term" value="F:hydrolase activity"/>
    <property type="evidence" value="ECO:0007669"/>
    <property type="project" value="UniProtKB-KW"/>
</dbReference>
<feature type="region of interest" description="Disordered" evidence="2">
    <location>
        <begin position="406"/>
        <end position="427"/>
    </location>
</feature>
<gene>
    <name evidence="5" type="ORF">CNMCM5793_006912</name>
    <name evidence="6" type="ORF">CNMCM6106_007940</name>
</gene>
<accession>A0A8H6PIB0</accession>
<feature type="compositionally biased region" description="Acidic residues" evidence="2">
    <location>
        <begin position="418"/>
        <end position="427"/>
    </location>
</feature>
<dbReference type="GO" id="GO:0000723">
    <property type="term" value="P:telomere maintenance"/>
    <property type="evidence" value="ECO:0007669"/>
    <property type="project" value="InterPro"/>
</dbReference>
<keyword evidence="1" id="KW-0547">Nucleotide-binding</keyword>
<dbReference type="GO" id="GO:0043139">
    <property type="term" value="F:5'-3' DNA helicase activity"/>
    <property type="evidence" value="ECO:0007669"/>
    <property type="project" value="UniProtKB-EC"/>
</dbReference>
<dbReference type="Pfam" id="PF05970">
    <property type="entry name" value="PIF1"/>
    <property type="match status" value="1"/>
</dbReference>
<feature type="compositionally biased region" description="Basic and acidic residues" evidence="2">
    <location>
        <begin position="406"/>
        <end position="417"/>
    </location>
</feature>
<comment type="catalytic activity">
    <reaction evidence="1">
        <text>ATP + H2O = ADP + phosphate + H(+)</text>
        <dbReference type="Rhea" id="RHEA:13065"/>
        <dbReference type="ChEBI" id="CHEBI:15377"/>
        <dbReference type="ChEBI" id="CHEBI:15378"/>
        <dbReference type="ChEBI" id="CHEBI:30616"/>
        <dbReference type="ChEBI" id="CHEBI:43474"/>
        <dbReference type="ChEBI" id="CHEBI:456216"/>
        <dbReference type="EC" id="5.6.2.3"/>
    </reaction>
</comment>
<dbReference type="InterPro" id="IPR027417">
    <property type="entry name" value="P-loop_NTPase"/>
</dbReference>
<feature type="domain" description="DNA helicase Pif1-like DEAD-box helicase" evidence="3">
    <location>
        <begin position="592"/>
        <end position="712"/>
    </location>
</feature>
<dbReference type="SUPFAM" id="SSF52540">
    <property type="entry name" value="P-loop containing nucleoside triphosphate hydrolases"/>
    <property type="match status" value="2"/>
</dbReference>
<keyword evidence="7" id="KW-1185">Reference proteome</keyword>
<keyword evidence="1" id="KW-0067">ATP-binding</keyword>
<comment type="caution">
    <text evidence="5">The sequence shown here is derived from an EMBL/GenBank/DDBJ whole genome shotgun (WGS) entry which is preliminary data.</text>
</comment>
<protein>
    <recommendedName>
        <fullName evidence="1">ATP-dependent DNA helicase</fullName>
        <ecNumber evidence="1">5.6.2.3</ecNumber>
    </recommendedName>
</protein>
<name>A0A8H6PIB0_9EURO</name>
<dbReference type="InterPro" id="IPR010285">
    <property type="entry name" value="DNA_helicase_pif1-like_DEAD"/>
</dbReference>
<keyword evidence="1" id="KW-0378">Hydrolase</keyword>
<dbReference type="InterPro" id="IPR051055">
    <property type="entry name" value="PIF1_helicase"/>
</dbReference>
<organism evidence="5 7">
    <name type="scientific">Aspergillus hiratsukae</name>
    <dbReference type="NCBI Taxonomy" id="1194566"/>
    <lineage>
        <taxon>Eukaryota</taxon>
        <taxon>Fungi</taxon>
        <taxon>Dikarya</taxon>
        <taxon>Ascomycota</taxon>
        <taxon>Pezizomycotina</taxon>
        <taxon>Eurotiomycetes</taxon>
        <taxon>Eurotiomycetidae</taxon>
        <taxon>Eurotiales</taxon>
        <taxon>Aspergillaceae</taxon>
        <taxon>Aspergillus</taxon>
        <taxon>Aspergillus subgen. Fumigati</taxon>
    </lineage>
</organism>
<dbReference type="Proteomes" id="UP000662466">
    <property type="component" value="Unassembled WGS sequence"/>
</dbReference>
<dbReference type="GO" id="GO:0006281">
    <property type="term" value="P:DNA repair"/>
    <property type="evidence" value="ECO:0007669"/>
    <property type="project" value="UniProtKB-KW"/>
</dbReference>
<evidence type="ECO:0000313" key="5">
    <source>
        <dbReference type="EMBL" id="KAF7137061.1"/>
    </source>
</evidence>
<dbReference type="GO" id="GO:0006310">
    <property type="term" value="P:DNA recombination"/>
    <property type="evidence" value="ECO:0007669"/>
    <property type="project" value="UniProtKB-KW"/>
</dbReference>
<dbReference type="EMBL" id="JACBAD010001645">
    <property type="protein sequence ID" value="KAF7137061.1"/>
    <property type="molecule type" value="Genomic_DNA"/>
</dbReference>
<comment type="similarity">
    <text evidence="1">Belongs to the helicase family.</text>
</comment>
<evidence type="ECO:0000259" key="4">
    <source>
        <dbReference type="Pfam" id="PF14214"/>
    </source>
</evidence>
<evidence type="ECO:0000313" key="7">
    <source>
        <dbReference type="Proteomes" id="UP000630445"/>
    </source>
</evidence>
<feature type="domain" description="Helitron helicase-like" evidence="4">
    <location>
        <begin position="4"/>
        <end position="53"/>
    </location>
</feature>
<feature type="compositionally biased region" description="Basic and acidic residues" evidence="2">
    <location>
        <begin position="973"/>
        <end position="982"/>
    </location>
</feature>
<dbReference type="Gene3D" id="3.40.50.300">
    <property type="entry name" value="P-loop containing nucleotide triphosphate hydrolases"/>
    <property type="match status" value="1"/>
</dbReference>
<evidence type="ECO:0000259" key="3">
    <source>
        <dbReference type="Pfam" id="PF05970"/>
    </source>
</evidence>
<dbReference type="OrthoDB" id="4366783at2759"/>
<dbReference type="Pfam" id="PF14214">
    <property type="entry name" value="Helitron_like_N"/>
    <property type="match status" value="1"/>
</dbReference>
<dbReference type="PANTHER" id="PTHR47642:SF5">
    <property type="entry name" value="ATP-DEPENDENT DNA HELICASE"/>
    <property type="match status" value="1"/>
</dbReference>
<feature type="region of interest" description="Disordered" evidence="2">
    <location>
        <begin position="967"/>
        <end position="1007"/>
    </location>
</feature>
<dbReference type="EC" id="5.6.2.3" evidence="1"/>
<dbReference type="EMBL" id="JACBAF010001710">
    <property type="protein sequence ID" value="KAF7173830.1"/>
    <property type="molecule type" value="Genomic_DNA"/>
</dbReference>
<comment type="cofactor">
    <cofactor evidence="1">
        <name>Mg(2+)</name>
        <dbReference type="ChEBI" id="CHEBI:18420"/>
    </cofactor>
</comment>